<sequence length="476" mass="51553">MTSSLLAASLIIALGQSPEPVSTEPAAPEGSFLQTRLSFLAGDTDFGAPDATTRFHVALDARTAELASGLRAEAGLSLFINPVAVSGTILQDNASFFGLRYRPSSWAPDERLALTVFPVSATRLHMGYENPVAWARISSMTRSGDDGEPAVELRLSRRRWDAFVAAKLPSMQNGVTQDLERRLMLLVGAGVNLSPAFRVEARAANLDLGPGSLPYIVGSEGDIYTRGVSGRVMWRHGVPVGANVDLALYEGDPTFFERFFAPDVYPGGFGAHVALEGSYVSQQLIDSESPVPGAMRKQAAHAAALVTRFKWDQLRLHALAYYRTPSFMVLSYPGFFPTGSALFEQMEALAELSATVGADYFFQDWGLTPGFLVRVTAPATLKSMVSMPMWPRINPLIIRGTTLYSYLPEGEDRSPILTAKATARWDLGEVAGVLAELFYTRDPNQTTYADGDTGAAVVVWDSPDIVGGNLLLQVRF</sequence>
<protein>
    <submittedName>
        <fullName evidence="1">Uncharacterized protein</fullName>
    </submittedName>
</protein>
<gene>
    <name evidence="1" type="ORF">HNV28_19645</name>
</gene>
<dbReference type="RefSeq" id="WP_171442677.1">
    <property type="nucleotide sequence ID" value="NZ_JABFNS010000003.1"/>
</dbReference>
<reference evidence="1 2" key="1">
    <citation type="submission" date="2020-05" db="EMBL/GenBank/DDBJ databases">
        <authorList>
            <person name="Whitworth D."/>
        </authorList>
    </citation>
    <scope>NUCLEOTIDE SEQUENCE [LARGE SCALE GENOMIC DNA]</scope>
    <source>
        <strain evidence="1 2">AM005</strain>
    </source>
</reference>
<accession>A0A7Y4IJW4</accession>
<organism evidence="1 2">
    <name type="scientific">Myxococcus xanthus</name>
    <dbReference type="NCBI Taxonomy" id="34"/>
    <lineage>
        <taxon>Bacteria</taxon>
        <taxon>Pseudomonadati</taxon>
        <taxon>Myxococcota</taxon>
        <taxon>Myxococcia</taxon>
        <taxon>Myxococcales</taxon>
        <taxon>Cystobacterineae</taxon>
        <taxon>Myxococcaceae</taxon>
        <taxon>Myxococcus</taxon>
    </lineage>
</organism>
<dbReference type="AlphaFoldDB" id="A0A7Y4IJW4"/>
<dbReference type="EMBL" id="JABFNT010000060">
    <property type="protein sequence ID" value="NOJ80514.1"/>
    <property type="molecule type" value="Genomic_DNA"/>
</dbReference>
<proteinExistence type="predicted"/>
<evidence type="ECO:0000313" key="1">
    <source>
        <dbReference type="EMBL" id="NOJ80514.1"/>
    </source>
</evidence>
<evidence type="ECO:0000313" key="2">
    <source>
        <dbReference type="Proteomes" id="UP000533080"/>
    </source>
</evidence>
<name>A0A7Y4IJW4_MYXXA</name>
<comment type="caution">
    <text evidence="1">The sequence shown here is derived from an EMBL/GenBank/DDBJ whole genome shotgun (WGS) entry which is preliminary data.</text>
</comment>
<dbReference type="Proteomes" id="UP000533080">
    <property type="component" value="Unassembled WGS sequence"/>
</dbReference>